<dbReference type="Gene3D" id="3.40.50.1110">
    <property type="entry name" value="SGNH hydrolase"/>
    <property type="match status" value="1"/>
</dbReference>
<keyword evidence="4" id="KW-1185">Reference proteome</keyword>
<reference evidence="4" key="1">
    <citation type="journal article" date="2019" name="Int. J. Syst. Evol. Microbiol.">
        <title>The Global Catalogue of Microorganisms (GCM) 10K type strain sequencing project: providing services to taxonomists for standard genome sequencing and annotation.</title>
        <authorList>
            <consortium name="The Broad Institute Genomics Platform"/>
            <consortium name="The Broad Institute Genome Sequencing Center for Infectious Disease"/>
            <person name="Wu L."/>
            <person name="Ma J."/>
        </authorList>
    </citation>
    <scope>NUCLEOTIDE SEQUENCE [LARGE SCALE GENOMIC DNA]</scope>
    <source>
        <strain evidence="4">WLHS5</strain>
    </source>
</reference>
<dbReference type="SUPFAM" id="SSF52266">
    <property type="entry name" value="SGNH hydrolase"/>
    <property type="match status" value="1"/>
</dbReference>
<dbReference type="InterPro" id="IPR048977">
    <property type="entry name" value="SsfX3-like_N"/>
</dbReference>
<comment type="caution">
    <text evidence="3">The sequence shown here is derived from an EMBL/GenBank/DDBJ whole genome shotgun (WGS) entry which is preliminary data.</text>
</comment>
<name>A0ABW2LCT6_9PSEU</name>
<dbReference type="InterPro" id="IPR036514">
    <property type="entry name" value="SGNH_hydro_sf"/>
</dbReference>
<dbReference type="InterPro" id="IPR013830">
    <property type="entry name" value="SGNH_hydro"/>
</dbReference>
<protein>
    <submittedName>
        <fullName evidence="3">SGNH/GDSL hydrolase family protein</fullName>
    </submittedName>
</protein>
<evidence type="ECO:0000313" key="4">
    <source>
        <dbReference type="Proteomes" id="UP001596504"/>
    </source>
</evidence>
<dbReference type="Gene3D" id="2.60.120.260">
    <property type="entry name" value="Galactose-binding domain-like"/>
    <property type="match status" value="1"/>
</dbReference>
<dbReference type="RefSeq" id="WP_380663983.1">
    <property type="nucleotide sequence ID" value="NZ_JBHTCJ010000001.1"/>
</dbReference>
<sequence length="386" mass="40634">MSNARPAWVTQEITEKMLRGALEVERTGEGLLPQRLPGWVRQRGADAGVLLAASQPSGVRVALRTSASAIELDARRTTVAYTGAPSRPDGVYELLVDGRPVAHASVGGGNVVEIDMATGQRTEVPGEPGTAVFTGLGEGDKTVEIWLPHTETTELLGLRADAPVHPAAEPGLRRWVHHGSSISHGSNAAGPASTWPALAARRGGVELTNLGFSGSALLDPFTARAIRDAPAEVISLKIGINLVGGDLMRMRAFVPAVHGFLDTIREGHPEVPLLVISPIHCDIHERTPGPSAPDLTGGQVRFVATGDPAEISSGKIALETVRQALAGVVAERDDAQLHYLDGRELYGPGDAVELPLPDALHPDAATHRLMGERFAEHAFTPGGVFA</sequence>
<dbReference type="Pfam" id="PF14606">
    <property type="entry name" value="Lipase_GDSL_3"/>
    <property type="match status" value="1"/>
</dbReference>
<feature type="domain" description="SGNH hydrolase-type esterase" evidence="1">
    <location>
        <begin position="176"/>
        <end position="277"/>
    </location>
</feature>
<dbReference type="EMBL" id="JBHTCJ010000001">
    <property type="protein sequence ID" value="MFC7340304.1"/>
    <property type="molecule type" value="Genomic_DNA"/>
</dbReference>
<proteinExistence type="predicted"/>
<keyword evidence="3" id="KW-0378">Hydrolase</keyword>
<evidence type="ECO:0000313" key="3">
    <source>
        <dbReference type="EMBL" id="MFC7340304.1"/>
    </source>
</evidence>
<gene>
    <name evidence="3" type="ORF">ACFQRI_02690</name>
</gene>
<dbReference type="Proteomes" id="UP001596504">
    <property type="component" value="Unassembled WGS sequence"/>
</dbReference>
<dbReference type="Pfam" id="PF21181">
    <property type="entry name" value="SsfX3_N"/>
    <property type="match status" value="1"/>
</dbReference>
<evidence type="ECO:0000259" key="2">
    <source>
        <dbReference type="Pfam" id="PF21181"/>
    </source>
</evidence>
<feature type="domain" description="SsfX3-like N-terminal" evidence="2">
    <location>
        <begin position="19"/>
        <end position="150"/>
    </location>
</feature>
<organism evidence="3 4">
    <name type="scientific">Saccharopolyspora griseoalba</name>
    <dbReference type="NCBI Taxonomy" id="1431848"/>
    <lineage>
        <taxon>Bacteria</taxon>
        <taxon>Bacillati</taxon>
        <taxon>Actinomycetota</taxon>
        <taxon>Actinomycetes</taxon>
        <taxon>Pseudonocardiales</taxon>
        <taxon>Pseudonocardiaceae</taxon>
        <taxon>Saccharopolyspora</taxon>
    </lineage>
</organism>
<dbReference type="GO" id="GO:0016787">
    <property type="term" value="F:hydrolase activity"/>
    <property type="evidence" value="ECO:0007669"/>
    <property type="project" value="UniProtKB-KW"/>
</dbReference>
<evidence type="ECO:0000259" key="1">
    <source>
        <dbReference type="Pfam" id="PF14606"/>
    </source>
</evidence>
<accession>A0ABW2LCT6</accession>